<evidence type="ECO:0008006" key="3">
    <source>
        <dbReference type="Google" id="ProtNLM"/>
    </source>
</evidence>
<dbReference type="STRING" id="660518.SAMN05216218_11865"/>
<dbReference type="Pfam" id="PF24446">
    <property type="entry name" value="DUF7565"/>
    <property type="match status" value="1"/>
</dbReference>
<reference evidence="2" key="1">
    <citation type="submission" date="2016-10" db="EMBL/GenBank/DDBJ databases">
        <authorList>
            <person name="Varghese N."/>
            <person name="Submissions S."/>
        </authorList>
    </citation>
    <scope>NUCLEOTIDE SEQUENCE [LARGE SCALE GENOMIC DNA]</scope>
    <source>
        <strain evidence="2">IBRC-M 10760</strain>
    </source>
</reference>
<keyword evidence="2" id="KW-1185">Reference proteome</keyword>
<proteinExistence type="predicted"/>
<dbReference type="InterPro" id="IPR055987">
    <property type="entry name" value="DUF7565"/>
</dbReference>
<dbReference type="AlphaFoldDB" id="A0A1G7SHC9"/>
<dbReference type="OrthoDB" id="311125at2157"/>
<protein>
    <recommendedName>
        <fullName evidence="3">C2H2-type domain-containing protein</fullName>
    </recommendedName>
</protein>
<dbReference type="RefSeq" id="WP_092695001.1">
    <property type="nucleotide sequence ID" value="NZ_FNBK01000018.1"/>
</dbReference>
<name>A0A1G7SHC9_9EURY</name>
<accession>A0A1G7SHC9</accession>
<dbReference type="EMBL" id="FNBK01000018">
    <property type="protein sequence ID" value="SDG22351.1"/>
    <property type="molecule type" value="Genomic_DNA"/>
</dbReference>
<sequence length="101" mass="11728">MPHWECAIEGDTERFERVEDLIIHQATEHDRIECQVCGTVLPDGYFAIRHAFDEHSRAEYVRAYDATSDEVRRREKVKEAIEETADINEVIDRLEGNGPRA</sequence>
<evidence type="ECO:0000313" key="1">
    <source>
        <dbReference type="EMBL" id="SDG22351.1"/>
    </source>
</evidence>
<dbReference type="Proteomes" id="UP000199076">
    <property type="component" value="Unassembled WGS sequence"/>
</dbReference>
<organism evidence="1 2">
    <name type="scientific">Halorientalis regularis</name>
    <dbReference type="NCBI Taxonomy" id="660518"/>
    <lineage>
        <taxon>Archaea</taxon>
        <taxon>Methanobacteriati</taxon>
        <taxon>Methanobacteriota</taxon>
        <taxon>Stenosarchaea group</taxon>
        <taxon>Halobacteria</taxon>
        <taxon>Halobacteriales</taxon>
        <taxon>Haloarculaceae</taxon>
        <taxon>Halorientalis</taxon>
    </lineage>
</organism>
<evidence type="ECO:0000313" key="2">
    <source>
        <dbReference type="Proteomes" id="UP000199076"/>
    </source>
</evidence>
<gene>
    <name evidence="1" type="ORF">SAMN05216218_11865</name>
</gene>